<dbReference type="OMA" id="MFFLQMA"/>
<gene>
    <name evidence="2" type="ORF">HELRODRAFT_70342</name>
</gene>
<feature type="non-terminal residue" evidence="2">
    <location>
        <position position="1"/>
    </location>
</feature>
<dbReference type="STRING" id="6412.T1G051"/>
<evidence type="ECO:0000313" key="2">
    <source>
        <dbReference type="EMBL" id="ESN91288.1"/>
    </source>
</evidence>
<dbReference type="PANTHER" id="PTHR45749:SF37">
    <property type="entry name" value="OS05G0311600 PROTEIN"/>
    <property type="match status" value="1"/>
</dbReference>
<dbReference type="Pfam" id="PF05699">
    <property type="entry name" value="Dimer_Tnp_hAT"/>
    <property type="match status" value="1"/>
</dbReference>
<sequence length="90" mass="10401">LMFFLQMAPALPNLSILYKIFLTLPVTFSTAERSFSKLKIIKNYLLSTMTNERLSGLSLIAIERQLAENIDFDSTINRFATIKSRRRPFI</sequence>
<dbReference type="PANTHER" id="PTHR45749">
    <property type="match status" value="1"/>
</dbReference>
<dbReference type="OrthoDB" id="10037933at2759"/>
<dbReference type="RefSeq" id="XP_009030120.1">
    <property type="nucleotide sequence ID" value="XM_009031872.1"/>
</dbReference>
<dbReference type="EMBL" id="KB097700">
    <property type="protein sequence ID" value="ESN91288.1"/>
    <property type="molecule type" value="Genomic_DNA"/>
</dbReference>
<evidence type="ECO:0000259" key="1">
    <source>
        <dbReference type="Pfam" id="PF05699"/>
    </source>
</evidence>
<organism evidence="2">
    <name type="scientific">Helobdella robusta</name>
    <name type="common">Californian leech</name>
    <dbReference type="NCBI Taxonomy" id="6412"/>
    <lineage>
        <taxon>Eukaryota</taxon>
        <taxon>Metazoa</taxon>
        <taxon>Spiralia</taxon>
        <taxon>Lophotrochozoa</taxon>
        <taxon>Annelida</taxon>
        <taxon>Clitellata</taxon>
        <taxon>Hirudinea</taxon>
        <taxon>Rhynchobdellida</taxon>
        <taxon>Glossiphoniidae</taxon>
        <taxon>Helobdella</taxon>
    </lineage>
</organism>
<dbReference type="InterPro" id="IPR008906">
    <property type="entry name" value="HATC_C_dom"/>
</dbReference>
<accession>V3U635</accession>
<dbReference type="GeneID" id="20214449"/>
<protein>
    <recommendedName>
        <fullName evidence="1">HAT C-terminal dimerisation domain-containing protein</fullName>
    </recommendedName>
</protein>
<dbReference type="eggNOG" id="ENOG502SVP9">
    <property type="taxonomic scope" value="Eukaryota"/>
</dbReference>
<reference evidence="2" key="1">
    <citation type="journal article" date="2013" name="Nature">
        <title>Insights into bilaterian evolution from three spiralian genomes.</title>
        <authorList>
            <person name="Simakov O."/>
            <person name="Marletaz F."/>
            <person name="Cho S.J."/>
            <person name="Edsinger-Gonzales E."/>
            <person name="Havlak P."/>
            <person name="Hellsten U."/>
            <person name="Kuo D.H."/>
            <person name="Larsson T."/>
            <person name="Lv J."/>
            <person name="Arendt D."/>
            <person name="Savage R."/>
            <person name="Osoegawa K."/>
            <person name="de Jong P."/>
            <person name="Grimwood J."/>
            <person name="Chapman J.A."/>
            <person name="Shapiro H."/>
            <person name="Aerts A."/>
            <person name="Otillar R.P."/>
            <person name="Terry A.Y."/>
            <person name="Boore J.L."/>
            <person name="Grigoriev I.V."/>
            <person name="Lindberg D.R."/>
            <person name="Seaver E.C."/>
            <person name="Weisblat D.A."/>
            <person name="Putnam N.H."/>
            <person name="Rokhsar D.S."/>
        </authorList>
    </citation>
    <scope>NUCLEOTIDE SEQUENCE</scope>
</reference>
<dbReference type="HOGENOM" id="CLU_006175_9_0_1"/>
<feature type="domain" description="HAT C-terminal dimerisation" evidence="1">
    <location>
        <begin position="10"/>
        <end position="66"/>
    </location>
</feature>
<name>V3U635_HELRO</name>
<proteinExistence type="predicted"/>